<dbReference type="KEGG" id="ols:Olsu_0515"/>
<proteinExistence type="predicted"/>
<dbReference type="OrthoDB" id="3224137at2"/>
<accession>E1QZ16</accession>
<gene>
    <name evidence="3" type="ordered locus">Olsu_0515</name>
</gene>
<dbReference type="Proteomes" id="UP000000333">
    <property type="component" value="Chromosome"/>
</dbReference>
<evidence type="ECO:0000256" key="1">
    <source>
        <dbReference type="SAM" id="Coils"/>
    </source>
</evidence>
<dbReference type="PIRSF" id="PIRSF005850">
    <property type="entry name" value="UCP005850"/>
    <property type="match status" value="1"/>
</dbReference>
<dbReference type="GeneID" id="78511952"/>
<dbReference type="PATRIC" id="fig|633147.7.peg.1039"/>
<protein>
    <recommendedName>
        <fullName evidence="5">DUF2130 domain-containing protein</fullName>
    </recommendedName>
</protein>
<feature type="coiled-coil region" evidence="1">
    <location>
        <begin position="66"/>
        <end position="158"/>
    </location>
</feature>
<feature type="region of interest" description="Disordered" evidence="2">
    <location>
        <begin position="404"/>
        <end position="433"/>
    </location>
</feature>
<evidence type="ECO:0000256" key="2">
    <source>
        <dbReference type="SAM" id="MobiDB-lite"/>
    </source>
</evidence>
<dbReference type="EMBL" id="CP002106">
    <property type="protein sequence ID" value="ADK67630.1"/>
    <property type="molecule type" value="Genomic_DNA"/>
</dbReference>
<dbReference type="HOGENOM" id="CLU_034837_0_0_11"/>
<reference evidence="3 4" key="1">
    <citation type="journal article" date="2010" name="Stand. Genomic Sci.">
        <title>Complete genome sequence of Olsenella uli type strain (VPI D76D-27C).</title>
        <authorList>
            <person name="Goker M."/>
            <person name="Held B."/>
            <person name="Lucas S."/>
            <person name="Nolan M."/>
            <person name="Yasawong M."/>
            <person name="Glavina Del Rio T."/>
            <person name="Tice H."/>
            <person name="Cheng J.F."/>
            <person name="Bruce D."/>
            <person name="Detter J.C."/>
            <person name="Tapia R."/>
            <person name="Han C."/>
            <person name="Goodwin L."/>
            <person name="Pitluck S."/>
            <person name="Liolios K."/>
            <person name="Ivanova N."/>
            <person name="Mavromatis K."/>
            <person name="Mikhailova N."/>
            <person name="Pati A."/>
            <person name="Chen A."/>
            <person name="Palaniappan K."/>
            <person name="Land M."/>
            <person name="Hauser L."/>
            <person name="Chang Y.J."/>
            <person name="Jeffries C.D."/>
            <person name="Rohde M."/>
            <person name="Sikorski J."/>
            <person name="Pukall R."/>
            <person name="Woyke T."/>
            <person name="Bristow J."/>
            <person name="Eisen J.A."/>
            <person name="Markowitz V."/>
            <person name="Hugenholtz P."/>
            <person name="Kyrpides N.C."/>
            <person name="Klenk H.P."/>
            <person name="Lapidus A."/>
        </authorList>
    </citation>
    <scope>NUCLEOTIDE SEQUENCE [LARGE SCALE GENOMIC DNA]</scope>
    <source>
        <strain evidence="4">ATCC 49627 / DSM 7084 / CIP 109912 / JCM 12494 / NCIMB 702895 / VPI D76D-27C</strain>
    </source>
</reference>
<keyword evidence="4" id="KW-1185">Reference proteome</keyword>
<evidence type="ECO:0000313" key="3">
    <source>
        <dbReference type="EMBL" id="ADK67630.1"/>
    </source>
</evidence>
<dbReference type="eggNOG" id="COG4487">
    <property type="taxonomic scope" value="Bacteria"/>
</dbReference>
<organism evidence="3 4">
    <name type="scientific">Olsenella uli (strain ATCC 49627 / DSM 7084 / CCUG 31166 / CIP 109912 / JCM 12494 / LMG 11480 / NCIMB 702895 / VPI D76D-27C)</name>
    <name type="common">Lactobacillus uli</name>
    <dbReference type="NCBI Taxonomy" id="633147"/>
    <lineage>
        <taxon>Bacteria</taxon>
        <taxon>Bacillati</taxon>
        <taxon>Actinomycetota</taxon>
        <taxon>Coriobacteriia</taxon>
        <taxon>Coriobacteriales</taxon>
        <taxon>Atopobiaceae</taxon>
        <taxon>Olsenella</taxon>
    </lineage>
</organism>
<keyword evidence="1" id="KW-0175">Coiled coil</keyword>
<dbReference type="RefSeq" id="WP_013251382.1">
    <property type="nucleotide sequence ID" value="NC_014363.1"/>
</dbReference>
<evidence type="ECO:0008006" key="5">
    <source>
        <dbReference type="Google" id="ProtNLM"/>
    </source>
</evidence>
<dbReference type="AlphaFoldDB" id="E1QZ16"/>
<dbReference type="InterPro" id="IPR019219">
    <property type="entry name" value="DUF2130"/>
</dbReference>
<sequence length="433" mass="50042">MFEIECPKCHTVFEEDESKFAHIVRQVRDREFQKELDAQVRLMEEARRLAVAEAEARGRAAAQEGVAGKDRRIAELEARLEGMEQRMDAQRAQLEGQAKLAVSQATAALEHERDDFRHRAELADLDRRRLEQSLAEQRREATRQVEQAIQMKNDEIEQIKSFQSKLTIKMVGESLEQHCEIEFNKWRSAFPLARFGKDNTAVEHSKGDYVFRDFDEEGVEYLSVMFEMKNEEDQSTNRRRNQDHFDKLDRDRRNKGCEYAVLVSTLERDNEFYNQGIVDVSAISGHERMYVIRPQFFIPLLTFLQSVAKGTLDYRRQVRRLQDESIDIAYFNQALGEFKEGFGKDYEHASKKLAGAIDGIDRAIKQLEAIKESFRLTETHLSRASRKAEDLTIKRLTRHSPLLSERFSELGKEPPAPGLGEAVEPDSVEGPVE</sequence>
<dbReference type="STRING" id="633147.Olsu_0515"/>
<dbReference type="Pfam" id="PF09903">
    <property type="entry name" value="DUF2130"/>
    <property type="match status" value="1"/>
</dbReference>
<feature type="compositionally biased region" description="Acidic residues" evidence="2">
    <location>
        <begin position="423"/>
        <end position="433"/>
    </location>
</feature>
<name>E1QZ16_OLSUV</name>
<evidence type="ECO:0000313" key="4">
    <source>
        <dbReference type="Proteomes" id="UP000000333"/>
    </source>
</evidence>